<evidence type="ECO:0000313" key="2">
    <source>
        <dbReference type="EMBL" id="KXS09698.1"/>
    </source>
</evidence>
<accession>A0A138ZZ55</accession>
<gene>
    <name evidence="2" type="ORF">M427DRAFT_140497</name>
</gene>
<feature type="region of interest" description="Disordered" evidence="1">
    <location>
        <begin position="167"/>
        <end position="224"/>
    </location>
</feature>
<dbReference type="EMBL" id="KQ965852">
    <property type="protein sequence ID" value="KXS09698.1"/>
    <property type="molecule type" value="Genomic_DNA"/>
</dbReference>
<organism evidence="2 3">
    <name type="scientific">Gonapodya prolifera (strain JEL478)</name>
    <name type="common">Monoblepharis prolifera</name>
    <dbReference type="NCBI Taxonomy" id="1344416"/>
    <lineage>
        <taxon>Eukaryota</taxon>
        <taxon>Fungi</taxon>
        <taxon>Fungi incertae sedis</taxon>
        <taxon>Chytridiomycota</taxon>
        <taxon>Chytridiomycota incertae sedis</taxon>
        <taxon>Monoblepharidomycetes</taxon>
        <taxon>Monoblepharidales</taxon>
        <taxon>Gonapodyaceae</taxon>
        <taxon>Gonapodya</taxon>
    </lineage>
</organism>
<dbReference type="AlphaFoldDB" id="A0A138ZZ55"/>
<evidence type="ECO:0000313" key="3">
    <source>
        <dbReference type="Proteomes" id="UP000070544"/>
    </source>
</evidence>
<evidence type="ECO:0000256" key="1">
    <source>
        <dbReference type="SAM" id="MobiDB-lite"/>
    </source>
</evidence>
<dbReference type="Proteomes" id="UP000070544">
    <property type="component" value="Unassembled WGS sequence"/>
</dbReference>
<reference evidence="2 3" key="1">
    <citation type="journal article" date="2015" name="Genome Biol. Evol.">
        <title>Phylogenomic analyses indicate that early fungi evolved digesting cell walls of algal ancestors of land plants.</title>
        <authorList>
            <person name="Chang Y."/>
            <person name="Wang S."/>
            <person name="Sekimoto S."/>
            <person name="Aerts A.L."/>
            <person name="Choi C."/>
            <person name="Clum A."/>
            <person name="LaButti K.M."/>
            <person name="Lindquist E.A."/>
            <person name="Yee Ngan C."/>
            <person name="Ohm R.A."/>
            <person name="Salamov A.A."/>
            <person name="Grigoriev I.V."/>
            <person name="Spatafora J.W."/>
            <person name="Berbee M.L."/>
        </authorList>
    </citation>
    <scope>NUCLEOTIDE SEQUENCE [LARGE SCALE GENOMIC DNA]</scope>
    <source>
        <strain evidence="2 3">JEL478</strain>
    </source>
</reference>
<keyword evidence="3" id="KW-1185">Reference proteome</keyword>
<sequence length="255" mass="28211">MLSAEPKRRCFMSSRLPAASSRSRRVVMKSGEMAPGNNAMLRTASRYLRLFVRRGTGSALTRRIRSARLYAERTCHWAAFGGTLRSPSLRCTNISPPNDIRRRKTFLCPKCGGAFTRRGGYEAVTALKAPTGTRLAVPYFRPGHDPDVMIRHTKRRTCRLTSKSSVIHNPTLDAASTPAETSTHSNSELHSDESSERSWSPPHLLPPLPPANVGVEGSGSATYPVSLETPPPLFLEPDPTHFSAEDFPFLRTWLP</sequence>
<protein>
    <submittedName>
        <fullName evidence="2">Uncharacterized protein</fullName>
    </submittedName>
</protein>
<name>A0A138ZZ55_GONPJ</name>
<proteinExistence type="predicted"/>
<feature type="compositionally biased region" description="Basic and acidic residues" evidence="1">
    <location>
        <begin position="187"/>
        <end position="196"/>
    </location>
</feature>